<dbReference type="CDD" id="cd12148">
    <property type="entry name" value="fungal_TF_MHR"/>
    <property type="match status" value="1"/>
</dbReference>
<gene>
    <name evidence="2" type="ORF">MAPG_01598</name>
</gene>
<feature type="compositionally biased region" description="Pro residues" evidence="1">
    <location>
        <begin position="176"/>
        <end position="187"/>
    </location>
</feature>
<dbReference type="Proteomes" id="UP000011715">
    <property type="component" value="Unassembled WGS sequence"/>
</dbReference>
<dbReference type="STRING" id="644358.A0A0C4DP45"/>
<dbReference type="OrthoDB" id="2399539at2759"/>
<dbReference type="VEuPathDB" id="FungiDB:MAPG_01598"/>
<dbReference type="AlphaFoldDB" id="A0A0C4DP45"/>
<protein>
    <submittedName>
        <fullName evidence="2 3">Uncharacterized protein</fullName>
    </submittedName>
</protein>
<dbReference type="PANTHER" id="PTHR47431">
    <property type="entry name" value="ZN(II)2CYS6 TRANSCRIPTION FACTOR (EUROFUNG)-RELATED"/>
    <property type="match status" value="1"/>
</dbReference>
<feature type="region of interest" description="Disordered" evidence="1">
    <location>
        <begin position="159"/>
        <end position="190"/>
    </location>
</feature>
<dbReference type="eggNOG" id="ENOG502RF8N">
    <property type="taxonomic scope" value="Eukaryota"/>
</dbReference>
<reference evidence="3" key="4">
    <citation type="journal article" date="2015" name="G3 (Bethesda)">
        <title>Genome sequences of three phytopathogenic species of the Magnaporthaceae family of fungi.</title>
        <authorList>
            <person name="Okagaki L.H."/>
            <person name="Nunes C.C."/>
            <person name="Sailsbery J."/>
            <person name="Clay B."/>
            <person name="Brown D."/>
            <person name="John T."/>
            <person name="Oh Y."/>
            <person name="Young N."/>
            <person name="Fitzgerald M."/>
            <person name="Haas B.J."/>
            <person name="Zeng Q."/>
            <person name="Young S."/>
            <person name="Adiconis X."/>
            <person name="Fan L."/>
            <person name="Levin J.Z."/>
            <person name="Mitchell T.K."/>
            <person name="Okubara P.A."/>
            <person name="Farman M.L."/>
            <person name="Kohn L.M."/>
            <person name="Birren B."/>
            <person name="Ma L.-J."/>
            <person name="Dean R.A."/>
        </authorList>
    </citation>
    <scope>NUCLEOTIDE SEQUENCE</scope>
    <source>
        <strain evidence="3">ATCC 64411 / 73-15</strain>
    </source>
</reference>
<reference evidence="2" key="3">
    <citation type="submission" date="2011-03" db="EMBL/GenBank/DDBJ databases">
        <title>Annotation of Magnaporthe poae ATCC 64411.</title>
        <authorList>
            <person name="Ma L.-J."/>
            <person name="Dead R."/>
            <person name="Young S.K."/>
            <person name="Zeng Q."/>
            <person name="Gargeya S."/>
            <person name="Fitzgerald M."/>
            <person name="Haas B."/>
            <person name="Abouelleil A."/>
            <person name="Alvarado L."/>
            <person name="Arachchi H.M."/>
            <person name="Berlin A."/>
            <person name="Brown A."/>
            <person name="Chapman S.B."/>
            <person name="Chen Z."/>
            <person name="Dunbar C."/>
            <person name="Freedman E."/>
            <person name="Gearin G."/>
            <person name="Gellesch M."/>
            <person name="Goldberg J."/>
            <person name="Griggs A."/>
            <person name="Gujja S."/>
            <person name="Heiman D."/>
            <person name="Howarth C."/>
            <person name="Larson L."/>
            <person name="Lui A."/>
            <person name="MacDonald P.J.P."/>
            <person name="Mehta T."/>
            <person name="Montmayeur A."/>
            <person name="Murphy C."/>
            <person name="Neiman D."/>
            <person name="Pearson M."/>
            <person name="Priest M."/>
            <person name="Roberts A."/>
            <person name="Saif S."/>
            <person name="Shea T."/>
            <person name="Shenoy N."/>
            <person name="Sisk P."/>
            <person name="Stolte C."/>
            <person name="Sykes S."/>
            <person name="Yandava C."/>
            <person name="Wortman J."/>
            <person name="Nusbaum C."/>
            <person name="Birren B."/>
        </authorList>
    </citation>
    <scope>NUCLEOTIDE SEQUENCE</scope>
    <source>
        <strain evidence="2">ATCC 64411</strain>
    </source>
</reference>
<sequence length="235" mass="24904">MFQAHMVINTVVLTVHRPFSRILFDPIETLSTCVVFPATEPVAKESLIIHTTRCLRAIEGQVRLLTLPRGGGLFDRSPFVVCQLATGAVPLLAACRTVLTGPRVAVARSQLRLIIACLKAMAEVWPRVGRYVRELQELARLMLRPGAAVAATATAASIDKNNNSSSSSQGATSTPAAPPPTPPPPPLADAGVGDWLVSDVAAAINAFPMPNTTLWSGCENILPSGCDLSLWSSTT</sequence>
<reference evidence="2" key="1">
    <citation type="submission" date="2010-05" db="EMBL/GenBank/DDBJ databases">
        <title>The Genome Sequence of Magnaporthe poae strain ATCC 64411.</title>
        <authorList>
            <consortium name="The Broad Institute Genome Sequencing Platform"/>
            <consortium name="Broad Institute Genome Sequencing Center for Infectious Disease"/>
            <person name="Ma L.-J."/>
            <person name="Dead R."/>
            <person name="Young S."/>
            <person name="Zeng Q."/>
            <person name="Koehrsen M."/>
            <person name="Alvarado L."/>
            <person name="Berlin A."/>
            <person name="Chapman S.B."/>
            <person name="Chen Z."/>
            <person name="Freedman E."/>
            <person name="Gellesch M."/>
            <person name="Goldberg J."/>
            <person name="Griggs A."/>
            <person name="Gujja S."/>
            <person name="Heilman E.R."/>
            <person name="Heiman D."/>
            <person name="Hepburn T."/>
            <person name="Howarth C."/>
            <person name="Jen D."/>
            <person name="Larson L."/>
            <person name="Mehta T."/>
            <person name="Neiman D."/>
            <person name="Pearson M."/>
            <person name="Roberts A."/>
            <person name="Saif S."/>
            <person name="Shea T."/>
            <person name="Shenoy N."/>
            <person name="Sisk P."/>
            <person name="Stolte C."/>
            <person name="Sykes S."/>
            <person name="Walk T."/>
            <person name="White J."/>
            <person name="Yandava C."/>
            <person name="Haas B."/>
            <person name="Nusbaum C."/>
            <person name="Birren B."/>
        </authorList>
    </citation>
    <scope>NUCLEOTIDE SEQUENCE</scope>
    <source>
        <strain evidence="2">ATCC 64411</strain>
    </source>
</reference>
<evidence type="ECO:0000256" key="1">
    <source>
        <dbReference type="SAM" id="MobiDB-lite"/>
    </source>
</evidence>
<name>A0A0C4DP45_MAGP6</name>
<reference evidence="4" key="2">
    <citation type="submission" date="2010-05" db="EMBL/GenBank/DDBJ databases">
        <title>The genome sequence of Magnaporthe poae strain ATCC 64411.</title>
        <authorList>
            <person name="Ma L.-J."/>
            <person name="Dead R."/>
            <person name="Young S."/>
            <person name="Zeng Q."/>
            <person name="Koehrsen M."/>
            <person name="Alvarado L."/>
            <person name="Berlin A."/>
            <person name="Chapman S.B."/>
            <person name="Chen Z."/>
            <person name="Freedman E."/>
            <person name="Gellesch M."/>
            <person name="Goldberg J."/>
            <person name="Griggs A."/>
            <person name="Gujja S."/>
            <person name="Heilman E.R."/>
            <person name="Heiman D."/>
            <person name="Hepburn T."/>
            <person name="Howarth C."/>
            <person name="Jen D."/>
            <person name="Larson L."/>
            <person name="Mehta T."/>
            <person name="Neiman D."/>
            <person name="Pearson M."/>
            <person name="Roberts A."/>
            <person name="Saif S."/>
            <person name="Shea T."/>
            <person name="Shenoy N."/>
            <person name="Sisk P."/>
            <person name="Stolte C."/>
            <person name="Sykes S."/>
            <person name="Walk T."/>
            <person name="White J."/>
            <person name="Yandava C."/>
            <person name="Haas B."/>
            <person name="Nusbaum C."/>
            <person name="Birren B."/>
        </authorList>
    </citation>
    <scope>NUCLEOTIDE SEQUENCE [LARGE SCALE GENOMIC DNA]</scope>
    <source>
        <strain evidence="4">ATCC 64411 / 73-15</strain>
    </source>
</reference>
<dbReference type="EMBL" id="ADBL01000387">
    <property type="status" value="NOT_ANNOTATED_CDS"/>
    <property type="molecule type" value="Genomic_DNA"/>
</dbReference>
<proteinExistence type="predicted"/>
<reference evidence="3" key="5">
    <citation type="submission" date="2015-06" db="UniProtKB">
        <authorList>
            <consortium name="EnsemblFungi"/>
        </authorList>
    </citation>
    <scope>IDENTIFICATION</scope>
    <source>
        <strain evidence="3">ATCC 64411</strain>
    </source>
</reference>
<evidence type="ECO:0000313" key="4">
    <source>
        <dbReference type="Proteomes" id="UP000011715"/>
    </source>
</evidence>
<organism evidence="3 4">
    <name type="scientific">Magnaporthiopsis poae (strain ATCC 64411 / 73-15)</name>
    <name type="common">Kentucky bluegrass fungus</name>
    <name type="synonym">Magnaporthe poae</name>
    <dbReference type="NCBI Taxonomy" id="644358"/>
    <lineage>
        <taxon>Eukaryota</taxon>
        <taxon>Fungi</taxon>
        <taxon>Dikarya</taxon>
        <taxon>Ascomycota</taxon>
        <taxon>Pezizomycotina</taxon>
        <taxon>Sordariomycetes</taxon>
        <taxon>Sordariomycetidae</taxon>
        <taxon>Magnaporthales</taxon>
        <taxon>Magnaporthaceae</taxon>
        <taxon>Magnaporthiopsis</taxon>
    </lineage>
</organism>
<feature type="compositionally biased region" description="Low complexity" evidence="1">
    <location>
        <begin position="164"/>
        <end position="175"/>
    </location>
</feature>
<keyword evidence="4" id="KW-1185">Reference proteome</keyword>
<evidence type="ECO:0000313" key="3">
    <source>
        <dbReference type="EnsemblFungi" id="MAPG_01598T0"/>
    </source>
</evidence>
<dbReference type="EMBL" id="GL876966">
    <property type="protein sequence ID" value="KLU82526.1"/>
    <property type="molecule type" value="Genomic_DNA"/>
</dbReference>
<evidence type="ECO:0000313" key="2">
    <source>
        <dbReference type="EMBL" id="KLU82526.1"/>
    </source>
</evidence>
<accession>A0A0C4DP45</accession>
<dbReference type="EnsemblFungi" id="MAPG_01598T0">
    <property type="protein sequence ID" value="MAPG_01598T0"/>
    <property type="gene ID" value="MAPG_01598"/>
</dbReference>
<dbReference type="PANTHER" id="PTHR47431:SF4">
    <property type="entry name" value="ZN(II)2CYS6 TRANSCRIPTION FACTOR (EUROFUNG)"/>
    <property type="match status" value="1"/>
</dbReference>